<organism evidence="2 3">
    <name type="scientific">Marinomonas aquiplantarum</name>
    <dbReference type="NCBI Taxonomy" id="491951"/>
    <lineage>
        <taxon>Bacteria</taxon>
        <taxon>Pseudomonadati</taxon>
        <taxon>Pseudomonadota</taxon>
        <taxon>Gammaproteobacteria</taxon>
        <taxon>Oceanospirillales</taxon>
        <taxon>Oceanospirillaceae</taxon>
        <taxon>Marinomonas</taxon>
    </lineage>
</organism>
<accession>A0A366D035</accession>
<keyword evidence="3" id="KW-1185">Reference proteome</keyword>
<dbReference type="EMBL" id="QNRF01000005">
    <property type="protein sequence ID" value="RBO82834.1"/>
    <property type="molecule type" value="Genomic_DNA"/>
</dbReference>
<protein>
    <recommendedName>
        <fullName evidence="1">MOSC domain-containing protein</fullName>
    </recommendedName>
</protein>
<proteinExistence type="predicted"/>
<dbReference type="GO" id="GO:0030151">
    <property type="term" value="F:molybdenum ion binding"/>
    <property type="evidence" value="ECO:0007669"/>
    <property type="project" value="InterPro"/>
</dbReference>
<dbReference type="RefSeq" id="WP_113874778.1">
    <property type="nucleotide sequence ID" value="NZ_QNRF01000005.1"/>
</dbReference>
<dbReference type="InterPro" id="IPR005303">
    <property type="entry name" value="MOCOS_middle"/>
</dbReference>
<comment type="caution">
    <text evidence="2">The sequence shown here is derived from an EMBL/GenBank/DDBJ whole genome shotgun (WGS) entry which is preliminary data.</text>
</comment>
<dbReference type="Pfam" id="PF03476">
    <property type="entry name" value="MOSC_N"/>
    <property type="match status" value="1"/>
</dbReference>
<dbReference type="AlphaFoldDB" id="A0A366D035"/>
<dbReference type="GO" id="GO:0030170">
    <property type="term" value="F:pyridoxal phosphate binding"/>
    <property type="evidence" value="ECO:0007669"/>
    <property type="project" value="InterPro"/>
</dbReference>
<evidence type="ECO:0000259" key="1">
    <source>
        <dbReference type="PROSITE" id="PS51340"/>
    </source>
</evidence>
<dbReference type="PANTHER" id="PTHR14237">
    <property type="entry name" value="MOLYBDOPTERIN COFACTOR SULFURASE MOSC"/>
    <property type="match status" value="1"/>
</dbReference>
<dbReference type="InterPro" id="IPR005302">
    <property type="entry name" value="MoCF_Sase_C"/>
</dbReference>
<dbReference type="PANTHER" id="PTHR14237:SF19">
    <property type="entry name" value="MITOCHONDRIAL AMIDOXIME REDUCING COMPONENT 1"/>
    <property type="match status" value="1"/>
</dbReference>
<dbReference type="SUPFAM" id="SSF141673">
    <property type="entry name" value="MOSC N-terminal domain-like"/>
    <property type="match status" value="1"/>
</dbReference>
<reference evidence="2 3" key="1">
    <citation type="submission" date="2018-06" db="EMBL/GenBank/DDBJ databases">
        <title>Genomic Encyclopedia of Type Strains, Phase III (KMG-III): the genomes of soil and plant-associated and newly described type strains.</title>
        <authorList>
            <person name="Whitman W."/>
        </authorList>
    </citation>
    <scope>NUCLEOTIDE SEQUENCE [LARGE SCALE GENOMIC DNA]</scope>
    <source>
        <strain evidence="2 3">CECT 7732</strain>
    </source>
</reference>
<dbReference type="PROSITE" id="PS51340">
    <property type="entry name" value="MOSC"/>
    <property type="match status" value="1"/>
</dbReference>
<dbReference type="InterPro" id="IPR011037">
    <property type="entry name" value="Pyrv_Knase-like_insert_dom_sf"/>
</dbReference>
<evidence type="ECO:0000313" key="3">
    <source>
        <dbReference type="Proteomes" id="UP000252086"/>
    </source>
</evidence>
<dbReference type="Proteomes" id="UP000252086">
    <property type="component" value="Unassembled WGS sequence"/>
</dbReference>
<evidence type="ECO:0000313" key="2">
    <source>
        <dbReference type="EMBL" id="RBO82834.1"/>
    </source>
</evidence>
<gene>
    <name evidence="2" type="ORF">DFP76_105307</name>
</gene>
<dbReference type="SUPFAM" id="SSF50800">
    <property type="entry name" value="PK beta-barrel domain-like"/>
    <property type="match status" value="1"/>
</dbReference>
<dbReference type="Pfam" id="PF03473">
    <property type="entry name" value="MOSC"/>
    <property type="match status" value="1"/>
</dbReference>
<name>A0A366D035_9GAMM</name>
<dbReference type="GO" id="GO:0003824">
    <property type="term" value="F:catalytic activity"/>
    <property type="evidence" value="ECO:0007669"/>
    <property type="project" value="InterPro"/>
</dbReference>
<sequence length="278" mass="31589">MSYLLSELAIYPIKSIHGIQSSSAEVQFSGLKNDRRYMLIKPNGEFITGRKHPQLIRIKAQVLPNNQLELSHPDAQSTLILNPNEFPQSYREVIIWGNSMAAQSVGETANLWFQSILSVETELVFFGESSQRFTSRRPDSPVGFADGYPFLLTTEASLEELNRTCPEPIRMGQFRPNIVIKGNEAFAEDTWKRIRIGEVEFENIKPCVRCIFTTIDPDNAERSKLGEPLKSLAKFRKLKNTGITFGSNMIALNQGVIRQGDKVEILEYQQADIYEDKR</sequence>
<feature type="domain" description="MOSC" evidence="1">
    <location>
        <begin position="121"/>
        <end position="266"/>
    </location>
</feature>
<dbReference type="OrthoDB" id="581532at2"/>